<sequence length="392" mass="43106">MFSVTRTPLHRNGFVCELRLQTLPLGYDKEGEHNTLCLRVARADGIARQTRVRPPPAGGIRSAVDIPGSVTHAAQRLVSLYRRTGADVPLGDPLPSHGTEMEGWFWRLSDPADGRVVVALCSANRHRDGDWSTAAIALHPGGVVRSAAIDGVRAHRSRFAVAVRAGDDFVEADGKRLAMAIGDSAVDLAFSREFRWPKAFGGGGLASSVPYLNQYWHPYRLGAKATGTVTCGDQHWRFSDATLYCERNWGSGFPRRWWWGQAHDFDGADVSVVFSGGLLEFGPLKREVTGVVVRLEDRILRITPPAWVSSSCDGRRWRVDARSARYHVELDGSGDGAEPHVLPVPLPAERRNIDTDYEYLAGTLRCTVREWGRIIFDGTTQLAGLEVGSRPG</sequence>
<evidence type="ECO:0000313" key="1">
    <source>
        <dbReference type="EMBL" id="ASW91509.1"/>
    </source>
</evidence>
<dbReference type="SUPFAM" id="SSF159245">
    <property type="entry name" value="AttH-like"/>
    <property type="match status" value="1"/>
</dbReference>
<organism evidence="1 2">
    <name type="scientific">Mycobacterium marseillense</name>
    <dbReference type="NCBI Taxonomy" id="701042"/>
    <lineage>
        <taxon>Bacteria</taxon>
        <taxon>Bacillati</taxon>
        <taxon>Actinomycetota</taxon>
        <taxon>Actinomycetes</taxon>
        <taxon>Mycobacteriales</taxon>
        <taxon>Mycobacteriaceae</taxon>
        <taxon>Mycobacterium</taxon>
        <taxon>Mycobacterium avium complex (MAC)</taxon>
    </lineage>
</organism>
<dbReference type="PANTHER" id="PTHR35309">
    <property type="match status" value="1"/>
</dbReference>
<dbReference type="AlphaFoldDB" id="A0AAC9YLU4"/>
<dbReference type="InterPro" id="IPR025893">
    <property type="entry name" value="Tocopherol_cyclase"/>
</dbReference>
<proteinExistence type="predicted"/>
<dbReference type="GO" id="GO:0009976">
    <property type="term" value="F:tocopherol cyclase activity"/>
    <property type="evidence" value="ECO:0007669"/>
    <property type="project" value="InterPro"/>
</dbReference>
<protein>
    <recommendedName>
        <fullName evidence="3">Tocopherol cyclase</fullName>
    </recommendedName>
</protein>
<dbReference type="EMBL" id="CP023147">
    <property type="protein sequence ID" value="ASW91509.1"/>
    <property type="molecule type" value="Genomic_DNA"/>
</dbReference>
<dbReference type="KEGG" id="mmal:CKJ54_17760"/>
<name>A0AAC9YLU4_9MYCO</name>
<dbReference type="Proteomes" id="UP000216246">
    <property type="component" value="Chromosome"/>
</dbReference>
<evidence type="ECO:0000313" key="2">
    <source>
        <dbReference type="Proteomes" id="UP000216246"/>
    </source>
</evidence>
<gene>
    <name evidence="1" type="ORF">CKJ54_17760</name>
</gene>
<dbReference type="PANTHER" id="PTHR35309:SF4">
    <property type="entry name" value="TOCOPHEROL CYCLASE"/>
    <property type="match status" value="1"/>
</dbReference>
<reference evidence="1 2" key="1">
    <citation type="submission" date="2017-08" db="EMBL/GenBank/DDBJ databases">
        <title>Phylogentic analysis of Mycobacterium avium complex whole genomes.</title>
        <authorList>
            <person name="Caverly L.J."/>
            <person name="Spilker T."/>
            <person name="LiPuma J."/>
        </authorList>
    </citation>
    <scope>NUCLEOTIDE SEQUENCE [LARGE SCALE GENOMIC DNA]</scope>
    <source>
        <strain evidence="1 2">FLAC0026</strain>
    </source>
</reference>
<dbReference type="RefSeq" id="WP_095577577.1">
    <property type="nucleotide sequence ID" value="NZ_CP023147.1"/>
</dbReference>
<evidence type="ECO:0008006" key="3">
    <source>
        <dbReference type="Google" id="ProtNLM"/>
    </source>
</evidence>
<accession>A0AAC9YLU4</accession>
<dbReference type="Pfam" id="PF14249">
    <property type="entry name" value="Tocopherol_cycl"/>
    <property type="match status" value="1"/>
</dbReference>